<dbReference type="PIRSF" id="PIRSF036692">
    <property type="entry name" value="SDH_B"/>
    <property type="match status" value="1"/>
</dbReference>
<dbReference type="GO" id="GO:0051539">
    <property type="term" value="F:4 iron, 4 sulfur cluster binding"/>
    <property type="evidence" value="ECO:0007669"/>
    <property type="project" value="UniProtKB-UniRule"/>
</dbReference>
<dbReference type="InterPro" id="IPR029009">
    <property type="entry name" value="ASB_dom_sf"/>
</dbReference>
<keyword evidence="4 11" id="KW-0312">Gluconeogenesis</keyword>
<dbReference type="InterPro" id="IPR002912">
    <property type="entry name" value="ACT_dom"/>
</dbReference>
<evidence type="ECO:0000256" key="6">
    <source>
        <dbReference type="ARBA" id="ARBA00022723"/>
    </source>
</evidence>
<dbReference type="AlphaFoldDB" id="A0A0R1ET59"/>
<comment type="similarity">
    <text evidence="3 11 12">Belongs to the iron-sulfur dependent L-serine dehydratase family.</text>
</comment>
<protein>
    <recommendedName>
        <fullName evidence="11">L-serine deaminase</fullName>
    </recommendedName>
</protein>
<evidence type="ECO:0000256" key="5">
    <source>
        <dbReference type="ARBA" id="ARBA00022485"/>
    </source>
</evidence>
<dbReference type="SUPFAM" id="SSF55021">
    <property type="entry name" value="ACT-like"/>
    <property type="match status" value="1"/>
</dbReference>
<keyword evidence="8 11" id="KW-0411">Iron-sulfur</keyword>
<dbReference type="PATRIC" id="fig|1423816.3.peg.2809"/>
<dbReference type="InterPro" id="IPR004643">
    <property type="entry name" value="Fe-S_L-Ser_bsu"/>
</dbReference>
<dbReference type="InterPro" id="IPR051318">
    <property type="entry name" value="Fe-S_L-Ser"/>
</dbReference>
<evidence type="ECO:0000256" key="12">
    <source>
        <dbReference type="RuleBase" id="RU366059"/>
    </source>
</evidence>
<dbReference type="FunFam" id="3.30.1330.90:FF:000004">
    <property type="entry name" value="L-serine dehydratase, iron-sulfur-dependent subunit beta"/>
    <property type="match status" value="1"/>
</dbReference>
<comment type="pathway">
    <text evidence="2 11">Carbohydrate biosynthesis; gluconeogenesis.</text>
</comment>
<keyword evidence="6 11" id="KW-0479">Metal-binding</keyword>
<evidence type="ECO:0000256" key="11">
    <source>
        <dbReference type="PIRNR" id="PIRNR036692"/>
    </source>
</evidence>
<dbReference type="CDD" id="cd04903">
    <property type="entry name" value="ACT_LSD"/>
    <property type="match status" value="1"/>
</dbReference>
<dbReference type="Gene3D" id="3.30.1330.90">
    <property type="entry name" value="D-3-phosphoglycerate dehydrogenase, domain 3"/>
    <property type="match status" value="1"/>
</dbReference>
<keyword evidence="7 11" id="KW-0408">Iron</keyword>
<dbReference type="NCBIfam" id="TIGR00719">
    <property type="entry name" value="sda_beta"/>
    <property type="match status" value="1"/>
</dbReference>
<dbReference type="GO" id="GO:0046872">
    <property type="term" value="F:metal ion binding"/>
    <property type="evidence" value="ECO:0007669"/>
    <property type="project" value="UniProtKB-UniRule"/>
</dbReference>
<evidence type="ECO:0000256" key="9">
    <source>
        <dbReference type="ARBA" id="ARBA00023239"/>
    </source>
</evidence>
<dbReference type="SUPFAM" id="SSF143548">
    <property type="entry name" value="Serine metabolism enzymes domain"/>
    <property type="match status" value="1"/>
</dbReference>
<dbReference type="eggNOG" id="COG1760">
    <property type="taxonomic scope" value="Bacteria"/>
</dbReference>
<evidence type="ECO:0000256" key="1">
    <source>
        <dbReference type="ARBA" id="ARBA00001966"/>
    </source>
</evidence>
<dbReference type="Proteomes" id="UP000051984">
    <property type="component" value="Unassembled WGS sequence"/>
</dbReference>
<dbReference type="GO" id="GO:0003941">
    <property type="term" value="F:L-serine ammonia-lyase activity"/>
    <property type="evidence" value="ECO:0007669"/>
    <property type="project" value="UniProtKB-UniRule"/>
</dbReference>
<dbReference type="PROSITE" id="PS51671">
    <property type="entry name" value="ACT"/>
    <property type="match status" value="1"/>
</dbReference>
<accession>A0A0R1ET59</accession>
<dbReference type="Pfam" id="PF03315">
    <property type="entry name" value="SDH_beta"/>
    <property type="match status" value="1"/>
</dbReference>
<evidence type="ECO:0000256" key="8">
    <source>
        <dbReference type="ARBA" id="ARBA00023014"/>
    </source>
</evidence>
<evidence type="ECO:0000313" key="15">
    <source>
        <dbReference type="Proteomes" id="UP000051984"/>
    </source>
</evidence>
<feature type="domain" description="ACT" evidence="13">
    <location>
        <begin position="168"/>
        <end position="238"/>
    </location>
</feature>
<dbReference type="GO" id="GO:0006094">
    <property type="term" value="P:gluconeogenesis"/>
    <property type="evidence" value="ECO:0007669"/>
    <property type="project" value="UniProtKB-UniRule"/>
</dbReference>
<sequence>MSACIERLVTPANKEKAMPDIRFHSVFDIIGPVMVGPSSSHTAGAARIGKVVRDIFGEKPEVITIYLYESFAKTYRGHGTDVALVAGLLGMAPDDPRLPESLKLAYDQGIKVSFVPKSDKVDHPNTAHIVLQAGDHRLAVTGVSIGGGNIQITEINGFKISLSMGQPTYITIHDDIPGMIARVTSIFSDAGINIGTMTVTRTSKGQQAIMIIEADDYQADILAKLKLLPHMRNVTYFE</sequence>
<dbReference type="EMBL" id="AZCT01000006">
    <property type="protein sequence ID" value="KRK12572.1"/>
    <property type="molecule type" value="Genomic_DNA"/>
</dbReference>
<dbReference type="Gene3D" id="3.30.70.260">
    <property type="match status" value="1"/>
</dbReference>
<evidence type="ECO:0000256" key="7">
    <source>
        <dbReference type="ARBA" id="ARBA00023004"/>
    </source>
</evidence>
<name>A0A0R1ET59_LACZE</name>
<gene>
    <name evidence="14" type="ORF">FD51_GL002702</name>
</gene>
<comment type="catalytic activity">
    <reaction evidence="10 11 12">
        <text>L-serine = pyruvate + NH4(+)</text>
        <dbReference type="Rhea" id="RHEA:19169"/>
        <dbReference type="ChEBI" id="CHEBI:15361"/>
        <dbReference type="ChEBI" id="CHEBI:28938"/>
        <dbReference type="ChEBI" id="CHEBI:33384"/>
        <dbReference type="EC" id="4.3.1.17"/>
    </reaction>
</comment>
<evidence type="ECO:0000256" key="2">
    <source>
        <dbReference type="ARBA" id="ARBA00004742"/>
    </source>
</evidence>
<dbReference type="InterPro" id="IPR045865">
    <property type="entry name" value="ACT-like_dom_sf"/>
</dbReference>
<comment type="caution">
    <text evidence="14">The sequence shown here is derived from an EMBL/GenBank/DDBJ whole genome shotgun (WGS) entry which is preliminary data.</text>
</comment>
<dbReference type="PANTHER" id="PTHR30182">
    <property type="entry name" value="L-SERINE DEHYDRATASE"/>
    <property type="match status" value="1"/>
</dbReference>
<comment type="cofactor">
    <cofactor evidence="1 12">
        <name>[4Fe-4S] cluster</name>
        <dbReference type="ChEBI" id="CHEBI:49883"/>
    </cofactor>
</comment>
<evidence type="ECO:0000256" key="10">
    <source>
        <dbReference type="ARBA" id="ARBA00049406"/>
    </source>
</evidence>
<dbReference type="UniPathway" id="UPA00138"/>
<organism evidence="14 15">
    <name type="scientific">Lacticaseibacillus zeae DSM 20178 = KCTC 3804</name>
    <dbReference type="NCBI Taxonomy" id="1423816"/>
    <lineage>
        <taxon>Bacteria</taxon>
        <taxon>Bacillati</taxon>
        <taxon>Bacillota</taxon>
        <taxon>Bacilli</taxon>
        <taxon>Lactobacillales</taxon>
        <taxon>Lactobacillaceae</taxon>
        <taxon>Lacticaseibacillus</taxon>
    </lineage>
</organism>
<dbReference type="Pfam" id="PF01842">
    <property type="entry name" value="ACT"/>
    <property type="match status" value="1"/>
</dbReference>
<reference evidence="14 15" key="1">
    <citation type="journal article" date="2015" name="Genome Announc.">
        <title>Expanding the biotechnology potential of lactobacilli through comparative genomics of 213 strains and associated genera.</title>
        <authorList>
            <person name="Sun Z."/>
            <person name="Harris H.M."/>
            <person name="McCann A."/>
            <person name="Guo C."/>
            <person name="Argimon S."/>
            <person name="Zhang W."/>
            <person name="Yang X."/>
            <person name="Jeffery I.B."/>
            <person name="Cooney J.C."/>
            <person name="Kagawa T.F."/>
            <person name="Liu W."/>
            <person name="Song Y."/>
            <person name="Salvetti E."/>
            <person name="Wrobel A."/>
            <person name="Rasinkangas P."/>
            <person name="Parkhill J."/>
            <person name="Rea M.C."/>
            <person name="O'Sullivan O."/>
            <person name="Ritari J."/>
            <person name="Douillard F.P."/>
            <person name="Paul Ross R."/>
            <person name="Yang R."/>
            <person name="Briner A.E."/>
            <person name="Felis G.E."/>
            <person name="de Vos W.M."/>
            <person name="Barrangou R."/>
            <person name="Klaenhammer T.R."/>
            <person name="Caufield P.W."/>
            <person name="Cui Y."/>
            <person name="Zhang H."/>
            <person name="O'Toole P.W."/>
        </authorList>
    </citation>
    <scope>NUCLEOTIDE SEQUENCE [LARGE SCALE GENOMIC DNA]</scope>
    <source>
        <strain evidence="14 15">DSM 20178</strain>
    </source>
</reference>
<keyword evidence="9 11" id="KW-0456">Lyase</keyword>
<evidence type="ECO:0000256" key="3">
    <source>
        <dbReference type="ARBA" id="ARBA00008636"/>
    </source>
</evidence>
<dbReference type="InterPro" id="IPR005131">
    <property type="entry name" value="Ser_deHydtase_bsu"/>
</dbReference>
<evidence type="ECO:0000259" key="13">
    <source>
        <dbReference type="PROSITE" id="PS51671"/>
    </source>
</evidence>
<evidence type="ECO:0000313" key="14">
    <source>
        <dbReference type="EMBL" id="KRK12572.1"/>
    </source>
</evidence>
<evidence type="ECO:0000256" key="4">
    <source>
        <dbReference type="ARBA" id="ARBA00022432"/>
    </source>
</evidence>
<proteinExistence type="inferred from homology"/>
<keyword evidence="5 11" id="KW-0004">4Fe-4S</keyword>
<dbReference type="PANTHER" id="PTHR30182:SF12">
    <property type="entry name" value="L-SERINE DEHYDRATASE, BETA CHAIN-RELATED"/>
    <property type="match status" value="1"/>
</dbReference>